<dbReference type="RefSeq" id="WP_406953824.1">
    <property type="nucleotide sequence ID" value="NZ_JAYMRW010000017.1"/>
</dbReference>
<name>A0ABU9SLG5_9BURK</name>
<evidence type="ECO:0000313" key="1">
    <source>
        <dbReference type="EMBL" id="MEM5451870.1"/>
    </source>
</evidence>
<dbReference type="EMBL" id="JAYMRW010000017">
    <property type="protein sequence ID" value="MEM5451870.1"/>
    <property type="molecule type" value="Genomic_DNA"/>
</dbReference>
<gene>
    <name evidence="1" type="ORF">VSR33_30820</name>
</gene>
<organism evidence="1 2">
    <name type="scientific">Paraburkholderia guartelaensis</name>
    <dbReference type="NCBI Taxonomy" id="2546446"/>
    <lineage>
        <taxon>Bacteria</taxon>
        <taxon>Pseudomonadati</taxon>
        <taxon>Pseudomonadota</taxon>
        <taxon>Betaproteobacteria</taxon>
        <taxon>Burkholderiales</taxon>
        <taxon>Burkholderiaceae</taxon>
        <taxon>Paraburkholderia</taxon>
    </lineage>
</organism>
<protein>
    <submittedName>
        <fullName evidence="1">Uncharacterized protein</fullName>
    </submittedName>
</protein>
<accession>A0ABU9SLG5</accession>
<comment type="caution">
    <text evidence="1">The sequence shown here is derived from an EMBL/GenBank/DDBJ whole genome shotgun (WGS) entry which is preliminary data.</text>
</comment>
<proteinExistence type="predicted"/>
<reference evidence="1 2" key="1">
    <citation type="submission" date="2024-01" db="EMBL/GenBank/DDBJ databases">
        <title>The diversity of rhizobia nodulating Mimosa spp. in eleven states of Brazil covering several biomes is determined by host plant, location, and edaphic factors.</title>
        <authorList>
            <person name="Rouws L."/>
            <person name="Barauna A."/>
            <person name="Beukes C."/>
            <person name="De Faria S.M."/>
            <person name="Gross E."/>
            <person name="Dos Reis Junior F.B."/>
            <person name="Simon M."/>
            <person name="Maluk M."/>
            <person name="Odee D.W."/>
            <person name="Kenicer G."/>
            <person name="Young J.P.W."/>
            <person name="Reis V.M."/>
            <person name="Zilli J."/>
            <person name="James E.K."/>
        </authorList>
    </citation>
    <scope>NUCLEOTIDE SEQUENCE [LARGE SCALE GENOMIC DNA]</scope>
    <source>
        <strain evidence="1 2">JPY164</strain>
    </source>
</reference>
<evidence type="ECO:0000313" key="2">
    <source>
        <dbReference type="Proteomes" id="UP001390669"/>
    </source>
</evidence>
<keyword evidence="2" id="KW-1185">Reference proteome</keyword>
<sequence length="122" mass="13567">MNATNTPVIRYELLTSAGLRTVTGEHVVIPNNAGATFGIHAERHLTDGHPEKWIVTHLASGMQSGMGATRASAITQATTNLERHRHRLRQMLDEATIARAGFQFATCQFERNRLELLGEKYK</sequence>
<dbReference type="Proteomes" id="UP001390669">
    <property type="component" value="Unassembled WGS sequence"/>
</dbReference>